<organism evidence="2 3">
    <name type="scientific">Luethyella okanaganae</name>
    <dbReference type="NCBI Taxonomy" id="69372"/>
    <lineage>
        <taxon>Bacteria</taxon>
        <taxon>Bacillati</taxon>
        <taxon>Actinomycetota</taxon>
        <taxon>Actinomycetes</taxon>
        <taxon>Micrococcales</taxon>
        <taxon>Microbacteriaceae</taxon>
        <taxon>Luethyella</taxon>
    </lineage>
</organism>
<dbReference type="PROSITE" id="PS51186">
    <property type="entry name" value="GNAT"/>
    <property type="match status" value="1"/>
</dbReference>
<dbReference type="Gene3D" id="3.40.630.30">
    <property type="match status" value="1"/>
</dbReference>
<dbReference type="InterPro" id="IPR051531">
    <property type="entry name" value="N-acetyltransferase"/>
</dbReference>
<evidence type="ECO:0000259" key="1">
    <source>
        <dbReference type="PROSITE" id="PS51186"/>
    </source>
</evidence>
<evidence type="ECO:0000313" key="3">
    <source>
        <dbReference type="Proteomes" id="UP001596306"/>
    </source>
</evidence>
<gene>
    <name evidence="2" type="ORF">ACFQB0_00030</name>
</gene>
<dbReference type="RefSeq" id="WP_386726000.1">
    <property type="nucleotide sequence ID" value="NZ_JBHSTP010000001.1"/>
</dbReference>
<dbReference type="PANTHER" id="PTHR43792">
    <property type="entry name" value="GNAT FAMILY, PUTATIVE (AFU_ORTHOLOGUE AFUA_3G00765)-RELATED-RELATED"/>
    <property type="match status" value="1"/>
</dbReference>
<evidence type="ECO:0000313" key="2">
    <source>
        <dbReference type="EMBL" id="MFC6354503.1"/>
    </source>
</evidence>
<dbReference type="GO" id="GO:0016746">
    <property type="term" value="F:acyltransferase activity"/>
    <property type="evidence" value="ECO:0007669"/>
    <property type="project" value="UniProtKB-KW"/>
</dbReference>
<name>A0ABW1VCE6_9MICO</name>
<protein>
    <submittedName>
        <fullName evidence="2">GNAT family N-acetyltransferase</fullName>
        <ecNumber evidence="2">2.3.-.-</ecNumber>
    </submittedName>
</protein>
<sequence>MNETGRTATEADAAAPGPSLETERLVLRRWSHADLEPFSALNADPRVMEHFPSPLTPEESAAFVGRIEDAFRRRGFGLWAVERRDTGVFIGFVGLTVPGFEAHFSSVQAPAVEVGWRLAADEWGQGFATEAASAVLGFAFEVLGLAEVVSMTAVGNERSMRVMERLGMRHDPADDFEHPNVPVGSPLARHVLYRLDRDGWSNRAR</sequence>
<keyword evidence="2" id="KW-0808">Transferase</keyword>
<dbReference type="EMBL" id="JBHSTP010000001">
    <property type="protein sequence ID" value="MFC6354503.1"/>
    <property type="molecule type" value="Genomic_DNA"/>
</dbReference>
<keyword evidence="3" id="KW-1185">Reference proteome</keyword>
<accession>A0ABW1VCE6</accession>
<dbReference type="SUPFAM" id="SSF55729">
    <property type="entry name" value="Acyl-CoA N-acyltransferases (Nat)"/>
    <property type="match status" value="1"/>
</dbReference>
<dbReference type="PANTHER" id="PTHR43792:SF1">
    <property type="entry name" value="N-ACETYLTRANSFERASE DOMAIN-CONTAINING PROTEIN"/>
    <property type="match status" value="1"/>
</dbReference>
<reference evidence="3" key="1">
    <citation type="journal article" date="2019" name="Int. J. Syst. Evol. Microbiol.">
        <title>The Global Catalogue of Microorganisms (GCM) 10K type strain sequencing project: providing services to taxonomists for standard genome sequencing and annotation.</title>
        <authorList>
            <consortium name="The Broad Institute Genomics Platform"/>
            <consortium name="The Broad Institute Genome Sequencing Center for Infectious Disease"/>
            <person name="Wu L."/>
            <person name="Ma J."/>
        </authorList>
    </citation>
    <scope>NUCLEOTIDE SEQUENCE [LARGE SCALE GENOMIC DNA]</scope>
    <source>
        <strain evidence="3">CCUG 43304</strain>
    </source>
</reference>
<feature type="domain" description="N-acetyltransferase" evidence="1">
    <location>
        <begin position="25"/>
        <end position="198"/>
    </location>
</feature>
<keyword evidence="2" id="KW-0012">Acyltransferase</keyword>
<dbReference type="Pfam" id="PF13302">
    <property type="entry name" value="Acetyltransf_3"/>
    <property type="match status" value="1"/>
</dbReference>
<dbReference type="Proteomes" id="UP001596306">
    <property type="component" value="Unassembled WGS sequence"/>
</dbReference>
<dbReference type="InterPro" id="IPR000182">
    <property type="entry name" value="GNAT_dom"/>
</dbReference>
<dbReference type="EC" id="2.3.-.-" evidence="2"/>
<dbReference type="InterPro" id="IPR016181">
    <property type="entry name" value="Acyl_CoA_acyltransferase"/>
</dbReference>
<proteinExistence type="predicted"/>
<comment type="caution">
    <text evidence="2">The sequence shown here is derived from an EMBL/GenBank/DDBJ whole genome shotgun (WGS) entry which is preliminary data.</text>
</comment>